<organism evidence="2 3">
    <name type="scientific">Acanthamoeba castellanii (strain ATCC 30010 / Neff)</name>
    <dbReference type="NCBI Taxonomy" id="1257118"/>
    <lineage>
        <taxon>Eukaryota</taxon>
        <taxon>Amoebozoa</taxon>
        <taxon>Discosea</taxon>
        <taxon>Longamoebia</taxon>
        <taxon>Centramoebida</taxon>
        <taxon>Acanthamoebidae</taxon>
        <taxon>Acanthamoeba</taxon>
    </lineage>
</organism>
<sequence>MLKSACPLSDTKYNPRRNATPPTVTYILETDKRKQVTVLKDLLARSHTNWAYSMVVTTSNIMATHLAHFINTLYIHLINQPHYNRGNKHEQGQIVNTQLPKAANAIMKVKQDAKGSSDKRYLIVLDGLWPEVFATGGGQLVLIKSELLPVDVYLSGNGKGMPVQGALCCDCAIGSDVNRLEHAFHMELDTVVAYALLECHDYLALTNLADRSKVMPLAYSPRPVLAGEMYIGCDDAQVWHWLFGKKRKAYVALTQQ</sequence>
<reference evidence="2 3" key="1">
    <citation type="journal article" date="2013" name="Genome Biol.">
        <title>Genome of Acanthamoeba castellanii highlights extensive lateral gene transfer and early evolution of tyrosine kinase signaling.</title>
        <authorList>
            <person name="Clarke M."/>
            <person name="Lohan A.J."/>
            <person name="Liu B."/>
            <person name="Lagkouvardos I."/>
            <person name="Roy S."/>
            <person name="Zafar N."/>
            <person name="Bertelli C."/>
            <person name="Schilde C."/>
            <person name="Kianianmomeni A."/>
            <person name="Burglin T.R."/>
            <person name="Frech C."/>
            <person name="Turcotte B."/>
            <person name="Kopec K.O."/>
            <person name="Synnott J.M."/>
            <person name="Choo C."/>
            <person name="Paponov I."/>
            <person name="Finkler A."/>
            <person name="Soon Heng Tan C."/>
            <person name="Hutchins A.P."/>
            <person name="Weinmeier T."/>
            <person name="Rattei T."/>
            <person name="Chu J.S."/>
            <person name="Gimenez G."/>
            <person name="Irimia M."/>
            <person name="Rigden D.J."/>
            <person name="Fitzpatrick D.A."/>
            <person name="Lorenzo-Morales J."/>
            <person name="Bateman A."/>
            <person name="Chiu C.H."/>
            <person name="Tang P."/>
            <person name="Hegemann P."/>
            <person name="Fromm H."/>
            <person name="Raoult D."/>
            <person name="Greub G."/>
            <person name="Miranda-Saavedra D."/>
            <person name="Chen N."/>
            <person name="Nash P."/>
            <person name="Ginger M.L."/>
            <person name="Horn M."/>
            <person name="Schaap P."/>
            <person name="Caler L."/>
            <person name="Loftus B."/>
        </authorList>
    </citation>
    <scope>NUCLEOTIDE SEQUENCE [LARGE SCALE GENOMIC DNA]</scope>
    <source>
        <strain evidence="2 3">Neff</strain>
    </source>
</reference>
<dbReference type="RefSeq" id="XP_004333364.1">
    <property type="nucleotide sequence ID" value="XM_004333316.1"/>
</dbReference>
<evidence type="ECO:0000256" key="1">
    <source>
        <dbReference type="SAM" id="MobiDB-lite"/>
    </source>
</evidence>
<evidence type="ECO:0000313" key="2">
    <source>
        <dbReference type="EMBL" id="ELR11351.1"/>
    </source>
</evidence>
<gene>
    <name evidence="2" type="ORF">ACA1_134070</name>
</gene>
<dbReference type="AlphaFoldDB" id="L8GGL9"/>
<proteinExistence type="predicted"/>
<dbReference type="Proteomes" id="UP000011083">
    <property type="component" value="Unassembled WGS sequence"/>
</dbReference>
<accession>L8GGL9</accession>
<dbReference type="KEGG" id="acan:ACA1_134070"/>
<name>L8GGL9_ACACF</name>
<dbReference type="GeneID" id="14911802"/>
<keyword evidence="3" id="KW-1185">Reference proteome</keyword>
<dbReference type="VEuPathDB" id="AmoebaDB:ACA1_134070"/>
<evidence type="ECO:0000313" key="3">
    <source>
        <dbReference type="Proteomes" id="UP000011083"/>
    </source>
</evidence>
<dbReference type="EMBL" id="KB008153">
    <property type="protein sequence ID" value="ELR11351.1"/>
    <property type="molecule type" value="Genomic_DNA"/>
</dbReference>
<protein>
    <submittedName>
        <fullName evidence="2">Uncharacterized protein</fullName>
    </submittedName>
</protein>
<feature type="region of interest" description="Disordered" evidence="1">
    <location>
        <begin position="1"/>
        <end position="21"/>
    </location>
</feature>